<keyword evidence="2" id="KW-1185">Reference proteome</keyword>
<name>A0ACA9MZY6_9GLOM</name>
<proteinExistence type="predicted"/>
<feature type="non-terminal residue" evidence="1">
    <location>
        <position position="60"/>
    </location>
</feature>
<evidence type="ECO:0000313" key="1">
    <source>
        <dbReference type="EMBL" id="CAG8622783.1"/>
    </source>
</evidence>
<protein>
    <submittedName>
        <fullName evidence="1">5183_t:CDS:1</fullName>
    </submittedName>
</protein>
<reference evidence="1" key="1">
    <citation type="submission" date="2021-06" db="EMBL/GenBank/DDBJ databases">
        <authorList>
            <person name="Kallberg Y."/>
            <person name="Tangrot J."/>
            <person name="Rosling A."/>
        </authorList>
    </citation>
    <scope>NUCLEOTIDE SEQUENCE</scope>
    <source>
        <strain evidence="1">AU212A</strain>
    </source>
</reference>
<dbReference type="EMBL" id="CAJVPM010018019">
    <property type="protein sequence ID" value="CAG8622783.1"/>
    <property type="molecule type" value="Genomic_DNA"/>
</dbReference>
<sequence length="60" mass="7283">NQNLIDNILRDSLEESNNKDDNKEVIKEKTDLFYIFLFNFLPFQYNHLLYESQLNLTEDL</sequence>
<accession>A0ACA9MZY6</accession>
<organism evidence="1 2">
    <name type="scientific">Scutellospora calospora</name>
    <dbReference type="NCBI Taxonomy" id="85575"/>
    <lineage>
        <taxon>Eukaryota</taxon>
        <taxon>Fungi</taxon>
        <taxon>Fungi incertae sedis</taxon>
        <taxon>Mucoromycota</taxon>
        <taxon>Glomeromycotina</taxon>
        <taxon>Glomeromycetes</taxon>
        <taxon>Diversisporales</taxon>
        <taxon>Gigasporaceae</taxon>
        <taxon>Scutellospora</taxon>
    </lineage>
</organism>
<gene>
    <name evidence="1" type="ORF">SCALOS_LOCUS7705</name>
</gene>
<evidence type="ECO:0000313" key="2">
    <source>
        <dbReference type="Proteomes" id="UP000789860"/>
    </source>
</evidence>
<comment type="caution">
    <text evidence="1">The sequence shown here is derived from an EMBL/GenBank/DDBJ whole genome shotgun (WGS) entry which is preliminary data.</text>
</comment>
<dbReference type="Proteomes" id="UP000789860">
    <property type="component" value="Unassembled WGS sequence"/>
</dbReference>
<feature type="non-terminal residue" evidence="1">
    <location>
        <position position="1"/>
    </location>
</feature>